<dbReference type="AlphaFoldDB" id="A0AA47MCZ3"/>
<evidence type="ECO:0000313" key="3">
    <source>
        <dbReference type="EMBL" id="KAK0137983.1"/>
    </source>
</evidence>
<evidence type="ECO:0000313" key="4">
    <source>
        <dbReference type="Proteomes" id="UP001174136"/>
    </source>
</evidence>
<dbReference type="InterPro" id="IPR018379">
    <property type="entry name" value="BEN_domain"/>
</dbReference>
<gene>
    <name evidence="3" type="ORF">N1851_025791</name>
</gene>
<feature type="compositionally biased region" description="Low complexity" evidence="1">
    <location>
        <begin position="130"/>
        <end position="168"/>
    </location>
</feature>
<dbReference type="EMBL" id="JAOPHQ010004839">
    <property type="protein sequence ID" value="KAK0137983.1"/>
    <property type="molecule type" value="Genomic_DNA"/>
</dbReference>
<dbReference type="GO" id="GO:0003677">
    <property type="term" value="F:DNA binding"/>
    <property type="evidence" value="ECO:0007669"/>
    <property type="project" value="InterPro"/>
</dbReference>
<dbReference type="PROSITE" id="PS51457">
    <property type="entry name" value="BEN"/>
    <property type="match status" value="1"/>
</dbReference>
<comment type="caution">
    <text evidence="3">The sequence shown here is derived from an EMBL/GenBank/DDBJ whole genome shotgun (WGS) entry which is preliminary data.</text>
</comment>
<name>A0AA47MCZ3_MERPO</name>
<evidence type="ECO:0000259" key="2">
    <source>
        <dbReference type="PROSITE" id="PS51457"/>
    </source>
</evidence>
<dbReference type="SMART" id="SM01025">
    <property type="entry name" value="BEN"/>
    <property type="match status" value="1"/>
</dbReference>
<proteinExistence type="predicted"/>
<feature type="domain" description="BEN" evidence="2">
    <location>
        <begin position="175"/>
        <end position="269"/>
    </location>
</feature>
<dbReference type="Pfam" id="PF10523">
    <property type="entry name" value="BEN"/>
    <property type="match status" value="1"/>
</dbReference>
<dbReference type="Proteomes" id="UP001174136">
    <property type="component" value="Unassembled WGS sequence"/>
</dbReference>
<feature type="region of interest" description="Disordered" evidence="1">
    <location>
        <begin position="127"/>
        <end position="170"/>
    </location>
</feature>
<keyword evidence="4" id="KW-1185">Reference proteome</keyword>
<reference evidence="3" key="1">
    <citation type="journal article" date="2023" name="Front. Mar. Sci.">
        <title>A new Merluccius polli reference genome to investigate the effects of global change in West African waters.</title>
        <authorList>
            <person name="Mateo J.L."/>
            <person name="Blanco-Fernandez C."/>
            <person name="Garcia-Vazquez E."/>
            <person name="Machado-Schiaffino G."/>
        </authorList>
    </citation>
    <scope>NUCLEOTIDE SEQUENCE</scope>
    <source>
        <strain evidence="3">C29</strain>
        <tissue evidence="3">Fin</tissue>
    </source>
</reference>
<sequence>MERTFAVVQWIEGVDSGKFSDVKTDAIRNYDDSKMDQDGSPISPYSAFIEWRHGKRRKGGWPHYKGDVLFVSANRFENTSKLNSLLEEVERPQLTKRVSVAPQNIGTIQTIPLILRLSQRKLRPLLALQGSPPSTSGSGPTPDKSPSSRVSTATSASPTPSQTVSQSSKVEIHPGTGVMIDKLAWAYALNSNSATVFVRHLLTAVFPLEILMVSNLRGTNRSGGDPRLPLDKNKLDAIYSATLERFPGTPLSSIGSAVNAKITELRGKLDRHEGNWLAGSHVSSQRMGLDLELRLGLDLELRLGLGLDLDLGLRLDLGLDLRLGLDLLGLDLDLRLDLELRLGLDLELRLGLDLELRLGLDLDLRLDLELGLDLELRLGLDLDLELRLGLDLELDLELRLGLMDCGFWRLGLDLELRLGLDL</sequence>
<accession>A0AA47MCZ3</accession>
<organism evidence="3 4">
    <name type="scientific">Merluccius polli</name>
    <name type="common">Benguela hake</name>
    <name type="synonym">Merluccius cadenati</name>
    <dbReference type="NCBI Taxonomy" id="89951"/>
    <lineage>
        <taxon>Eukaryota</taxon>
        <taxon>Metazoa</taxon>
        <taxon>Chordata</taxon>
        <taxon>Craniata</taxon>
        <taxon>Vertebrata</taxon>
        <taxon>Euteleostomi</taxon>
        <taxon>Actinopterygii</taxon>
        <taxon>Neopterygii</taxon>
        <taxon>Teleostei</taxon>
        <taxon>Neoteleostei</taxon>
        <taxon>Acanthomorphata</taxon>
        <taxon>Zeiogadaria</taxon>
        <taxon>Gadariae</taxon>
        <taxon>Gadiformes</taxon>
        <taxon>Gadoidei</taxon>
        <taxon>Merlucciidae</taxon>
        <taxon>Merluccius</taxon>
    </lineage>
</organism>
<protein>
    <recommendedName>
        <fullName evidence="2">BEN domain-containing protein</fullName>
    </recommendedName>
</protein>
<dbReference type="Gene3D" id="1.10.10.2590">
    <property type="entry name" value="BEN domain"/>
    <property type="match status" value="1"/>
</dbReference>
<evidence type="ECO:0000256" key="1">
    <source>
        <dbReference type="SAM" id="MobiDB-lite"/>
    </source>
</evidence>